<dbReference type="AlphaFoldDB" id="A0A432WPC3"/>
<evidence type="ECO:0000256" key="1">
    <source>
        <dbReference type="SAM" id="MobiDB-lite"/>
    </source>
</evidence>
<reference evidence="3 4" key="1">
    <citation type="journal article" date="2011" name="Front. Microbiol.">
        <title>Genomic signatures of strain selection and enhancement in Bacillus atrophaeus var. globigii, a historical biowarfare simulant.</title>
        <authorList>
            <person name="Gibbons H.S."/>
            <person name="Broomall S.M."/>
            <person name="McNew L.A."/>
            <person name="Daligault H."/>
            <person name="Chapman C."/>
            <person name="Bruce D."/>
            <person name="Karavis M."/>
            <person name="Krepps M."/>
            <person name="McGregor P.A."/>
            <person name="Hong C."/>
            <person name="Park K.H."/>
            <person name="Akmal A."/>
            <person name="Feldman A."/>
            <person name="Lin J.S."/>
            <person name="Chang W.E."/>
            <person name="Higgs B.W."/>
            <person name="Demirev P."/>
            <person name="Lindquist J."/>
            <person name="Liem A."/>
            <person name="Fochler E."/>
            <person name="Read T.D."/>
            <person name="Tapia R."/>
            <person name="Johnson S."/>
            <person name="Bishop-Lilly K.A."/>
            <person name="Detter C."/>
            <person name="Han C."/>
            <person name="Sozhamannan S."/>
            <person name="Rosenzweig C.N."/>
            <person name="Skowronski E.W."/>
        </authorList>
    </citation>
    <scope>NUCLEOTIDE SEQUENCE [LARGE SCALE GENOMIC DNA]</scope>
    <source>
        <strain evidence="3 4">GYP-17</strain>
    </source>
</reference>
<gene>
    <name evidence="3" type="ORF">CWE11_02395</name>
</gene>
<evidence type="ECO:0000313" key="4">
    <source>
        <dbReference type="Proteomes" id="UP000288405"/>
    </source>
</evidence>
<dbReference type="EMBL" id="PIPM01000002">
    <property type="protein sequence ID" value="RUO35633.1"/>
    <property type="molecule type" value="Genomic_DNA"/>
</dbReference>
<feature type="signal peptide" evidence="2">
    <location>
        <begin position="1"/>
        <end position="19"/>
    </location>
</feature>
<sequence>MRMLMIALAAMLLAGCTSAGGYSSNSRLVVDWEEVARIERAARASGVDVVWVQYPMKRVSTTSGLDPLDDTDASAQPEN</sequence>
<organism evidence="3 4">
    <name type="scientific">Aliidiomarina sanyensis</name>
    <dbReference type="NCBI Taxonomy" id="1249555"/>
    <lineage>
        <taxon>Bacteria</taxon>
        <taxon>Pseudomonadati</taxon>
        <taxon>Pseudomonadota</taxon>
        <taxon>Gammaproteobacteria</taxon>
        <taxon>Alteromonadales</taxon>
        <taxon>Idiomarinaceae</taxon>
        <taxon>Aliidiomarina</taxon>
    </lineage>
</organism>
<evidence type="ECO:0000313" key="3">
    <source>
        <dbReference type="EMBL" id="RUO35633.1"/>
    </source>
</evidence>
<dbReference type="RefSeq" id="WP_126776012.1">
    <property type="nucleotide sequence ID" value="NZ_PIPM01000002.1"/>
</dbReference>
<accession>A0A432WPC3</accession>
<keyword evidence="2" id="KW-0732">Signal</keyword>
<proteinExistence type="predicted"/>
<feature type="region of interest" description="Disordered" evidence="1">
    <location>
        <begin position="60"/>
        <end position="79"/>
    </location>
</feature>
<comment type="caution">
    <text evidence="3">The sequence shown here is derived from an EMBL/GenBank/DDBJ whole genome shotgun (WGS) entry which is preliminary data.</text>
</comment>
<feature type="chain" id="PRO_5019347325" evidence="2">
    <location>
        <begin position="20"/>
        <end position="79"/>
    </location>
</feature>
<keyword evidence="4" id="KW-1185">Reference proteome</keyword>
<protein>
    <submittedName>
        <fullName evidence="3">Uncharacterized protein</fullName>
    </submittedName>
</protein>
<dbReference type="OrthoDB" id="9951880at2"/>
<name>A0A432WPC3_9GAMM</name>
<evidence type="ECO:0000256" key="2">
    <source>
        <dbReference type="SAM" id="SignalP"/>
    </source>
</evidence>
<dbReference type="PROSITE" id="PS51257">
    <property type="entry name" value="PROKAR_LIPOPROTEIN"/>
    <property type="match status" value="1"/>
</dbReference>
<dbReference type="Proteomes" id="UP000288405">
    <property type="component" value="Unassembled WGS sequence"/>
</dbReference>